<proteinExistence type="predicted"/>
<keyword evidence="4" id="KW-1185">Reference proteome</keyword>
<evidence type="ECO:0000256" key="1">
    <source>
        <dbReference type="SAM" id="MobiDB-lite"/>
    </source>
</evidence>
<evidence type="ECO:0000313" key="3">
    <source>
        <dbReference type="EMBL" id="MFD1373480.1"/>
    </source>
</evidence>
<keyword evidence="2" id="KW-0812">Transmembrane</keyword>
<gene>
    <name evidence="3" type="ORF">ACFQ5G_49825</name>
</gene>
<evidence type="ECO:0000256" key="2">
    <source>
        <dbReference type="SAM" id="Phobius"/>
    </source>
</evidence>
<accession>A0ABW4AS07</accession>
<name>A0ABW4AS07_9ACTN</name>
<keyword evidence="2" id="KW-1133">Transmembrane helix</keyword>
<feature type="transmembrane region" description="Helical" evidence="2">
    <location>
        <begin position="31"/>
        <end position="51"/>
    </location>
</feature>
<organism evidence="3 4">
    <name type="scientific">Actinoplanes sichuanensis</name>
    <dbReference type="NCBI Taxonomy" id="512349"/>
    <lineage>
        <taxon>Bacteria</taxon>
        <taxon>Bacillati</taxon>
        <taxon>Actinomycetota</taxon>
        <taxon>Actinomycetes</taxon>
        <taxon>Micromonosporales</taxon>
        <taxon>Micromonosporaceae</taxon>
        <taxon>Actinoplanes</taxon>
    </lineage>
</organism>
<dbReference type="Proteomes" id="UP001597183">
    <property type="component" value="Unassembled WGS sequence"/>
</dbReference>
<dbReference type="RefSeq" id="WP_317790163.1">
    <property type="nucleotide sequence ID" value="NZ_AP028461.1"/>
</dbReference>
<protein>
    <submittedName>
        <fullName evidence="3">DUF4245 domain-containing protein</fullName>
    </submittedName>
</protein>
<keyword evidence="2" id="KW-0472">Membrane</keyword>
<sequence length="187" mass="20278">MGFVEPASESPAPAASPRLAAREERRPRDMILSLLVLLVPIALFLTFYRVVLDGDKPISVDPTSSIELATREFPVAQPTGLGDGWHVTSANFRREDTGATLRLGYVDPDDKPILLVQSTIAPATLVPAEVGAEGQRTGAYRSGERTWMRYTGRESETALILTEQTRTIVIIGNSADTTNLEKLAASL</sequence>
<dbReference type="Pfam" id="PF14030">
    <property type="entry name" value="DUF4245"/>
    <property type="match status" value="1"/>
</dbReference>
<dbReference type="InterPro" id="IPR025339">
    <property type="entry name" value="DUF4245"/>
</dbReference>
<feature type="region of interest" description="Disordered" evidence="1">
    <location>
        <begin position="1"/>
        <end position="21"/>
    </location>
</feature>
<evidence type="ECO:0000313" key="4">
    <source>
        <dbReference type="Proteomes" id="UP001597183"/>
    </source>
</evidence>
<reference evidence="4" key="1">
    <citation type="journal article" date="2019" name="Int. J. Syst. Evol. Microbiol.">
        <title>The Global Catalogue of Microorganisms (GCM) 10K type strain sequencing project: providing services to taxonomists for standard genome sequencing and annotation.</title>
        <authorList>
            <consortium name="The Broad Institute Genomics Platform"/>
            <consortium name="The Broad Institute Genome Sequencing Center for Infectious Disease"/>
            <person name="Wu L."/>
            <person name="Ma J."/>
        </authorList>
    </citation>
    <scope>NUCLEOTIDE SEQUENCE [LARGE SCALE GENOMIC DNA]</scope>
    <source>
        <strain evidence="4">CCM 7526</strain>
    </source>
</reference>
<feature type="compositionally biased region" description="Low complexity" evidence="1">
    <location>
        <begin position="1"/>
        <end position="19"/>
    </location>
</feature>
<comment type="caution">
    <text evidence="3">The sequence shown here is derived from an EMBL/GenBank/DDBJ whole genome shotgun (WGS) entry which is preliminary data.</text>
</comment>
<dbReference type="EMBL" id="JBHTMK010000069">
    <property type="protein sequence ID" value="MFD1373480.1"/>
    <property type="molecule type" value="Genomic_DNA"/>
</dbReference>